<dbReference type="GO" id="GO:0030313">
    <property type="term" value="C:cell envelope"/>
    <property type="evidence" value="ECO:0007669"/>
    <property type="project" value="UniProtKB-SubCell"/>
</dbReference>
<reference evidence="6 7" key="1">
    <citation type="submission" date="2018-08" db="EMBL/GenBank/DDBJ databases">
        <title>A genome reference for cultivated species of the human gut microbiota.</title>
        <authorList>
            <person name="Zou Y."/>
            <person name="Xue W."/>
            <person name="Luo G."/>
        </authorList>
    </citation>
    <scope>NUCLEOTIDE SEQUENCE [LARGE SCALE GENOMIC DNA]</scope>
    <source>
        <strain evidence="6 7">AF48-16</strain>
    </source>
</reference>
<name>A0A415EQP4_ENTCA</name>
<dbReference type="GO" id="GO:0030246">
    <property type="term" value="F:carbohydrate binding"/>
    <property type="evidence" value="ECO:0007669"/>
    <property type="project" value="UniProtKB-ARBA"/>
</dbReference>
<dbReference type="PROSITE" id="PS51257">
    <property type="entry name" value="PROKAR_LIPOPROTEIN"/>
    <property type="match status" value="1"/>
</dbReference>
<comment type="subcellular location">
    <subcellularLocation>
        <location evidence="1">Cell envelope</location>
    </subcellularLocation>
</comment>
<dbReference type="EMBL" id="QRMZ01000016">
    <property type="protein sequence ID" value="RHK05685.1"/>
    <property type="molecule type" value="Genomic_DNA"/>
</dbReference>
<dbReference type="AlphaFoldDB" id="A0A415EQP4"/>
<dbReference type="CDD" id="cd06309">
    <property type="entry name" value="PBP1_galactofuranose_YtfQ-like"/>
    <property type="match status" value="1"/>
</dbReference>
<evidence type="ECO:0000313" key="7">
    <source>
        <dbReference type="Proteomes" id="UP000286288"/>
    </source>
</evidence>
<comment type="caution">
    <text evidence="6">The sequence shown here is derived from an EMBL/GenBank/DDBJ whole genome shotgun (WGS) entry which is preliminary data.</text>
</comment>
<feature type="signal peptide" evidence="4">
    <location>
        <begin position="1"/>
        <end position="22"/>
    </location>
</feature>
<dbReference type="PANTHER" id="PTHR46847">
    <property type="entry name" value="D-ALLOSE-BINDING PERIPLASMIC PROTEIN-RELATED"/>
    <property type="match status" value="1"/>
</dbReference>
<evidence type="ECO:0000256" key="4">
    <source>
        <dbReference type="SAM" id="SignalP"/>
    </source>
</evidence>
<evidence type="ECO:0000256" key="2">
    <source>
        <dbReference type="ARBA" id="ARBA00007639"/>
    </source>
</evidence>
<comment type="similarity">
    <text evidence="2">Belongs to the bacterial solute-binding protein 2 family.</text>
</comment>
<dbReference type="SUPFAM" id="SSF53822">
    <property type="entry name" value="Periplasmic binding protein-like I"/>
    <property type="match status" value="1"/>
</dbReference>
<dbReference type="InterPro" id="IPR025997">
    <property type="entry name" value="SBP_2_dom"/>
</dbReference>
<dbReference type="Pfam" id="PF13407">
    <property type="entry name" value="Peripla_BP_4"/>
    <property type="match status" value="1"/>
</dbReference>
<feature type="domain" description="Periplasmic binding protein" evidence="5">
    <location>
        <begin position="37"/>
        <end position="284"/>
    </location>
</feature>
<organism evidence="6 7">
    <name type="scientific">Enterococcus casseliflavus</name>
    <name type="common">Enterococcus flavescens</name>
    <dbReference type="NCBI Taxonomy" id="37734"/>
    <lineage>
        <taxon>Bacteria</taxon>
        <taxon>Bacillati</taxon>
        <taxon>Bacillota</taxon>
        <taxon>Bacilli</taxon>
        <taxon>Lactobacillales</taxon>
        <taxon>Enterococcaceae</taxon>
        <taxon>Enterococcus</taxon>
    </lineage>
</organism>
<dbReference type="Proteomes" id="UP000286288">
    <property type="component" value="Unassembled WGS sequence"/>
</dbReference>
<feature type="chain" id="PRO_5019517290" evidence="4">
    <location>
        <begin position="23"/>
        <end position="334"/>
    </location>
</feature>
<gene>
    <name evidence="6" type="ORF">DW084_12150</name>
</gene>
<evidence type="ECO:0000313" key="6">
    <source>
        <dbReference type="EMBL" id="RHK05685.1"/>
    </source>
</evidence>
<evidence type="ECO:0000256" key="1">
    <source>
        <dbReference type="ARBA" id="ARBA00004196"/>
    </source>
</evidence>
<evidence type="ECO:0000256" key="3">
    <source>
        <dbReference type="ARBA" id="ARBA00022729"/>
    </source>
</evidence>
<evidence type="ECO:0000259" key="5">
    <source>
        <dbReference type="Pfam" id="PF13407"/>
    </source>
</evidence>
<accession>A0A415EQP4</accession>
<dbReference type="RefSeq" id="WP_016609598.1">
    <property type="nucleotide sequence ID" value="NZ_CP053180.1"/>
</dbReference>
<sequence length="334" mass="37897">MRNIKIGLLLCLCLSFLAGCQAVKETTAETSEESIVIGFSQSGTESSWRKRHTESIRTELEKEGYEVLYRNGYMNQERQIQDIRSFIVYQVDAIVFTPIQENNWEPILEEAAQAGIPVFVVDRHVNVSDPSLFLTHIGPSFKAEGNRAGLYVSNYYKEHQNETINVLELTGLDATSPTYLRSEGFRETIKRDYAHNNVTIQVKDELNGDFIRRKGKEVIEQYIAEGKMEQIDVLFSHNDEMTLGALEALEKTDIEPGKDLVIVSIDAQKEMIDKLKQGIVNCVVECNPDAGVFVKNAISRYLARGADAIPREIYVHETVFSSDMDFDQIPPRNY</sequence>
<dbReference type="PANTHER" id="PTHR46847:SF3">
    <property type="entry name" value="GALACTOFURANOSE-BINDING PROTEIN YTFQ"/>
    <property type="match status" value="1"/>
</dbReference>
<dbReference type="InterPro" id="IPR028082">
    <property type="entry name" value="Peripla_BP_I"/>
</dbReference>
<protein>
    <submittedName>
        <fullName evidence="6">LacI family transcriptional regulator</fullName>
    </submittedName>
</protein>
<keyword evidence="3 4" id="KW-0732">Signal</keyword>
<dbReference type="Gene3D" id="3.40.50.2300">
    <property type="match status" value="2"/>
</dbReference>
<proteinExistence type="inferred from homology"/>